<feature type="transmembrane region" description="Helical" evidence="8">
    <location>
        <begin position="472"/>
        <end position="490"/>
    </location>
</feature>
<evidence type="ECO:0000313" key="11">
    <source>
        <dbReference type="Proteomes" id="UP000051063"/>
    </source>
</evidence>
<comment type="caution">
    <text evidence="10">The sequence shown here is derived from an EMBL/GenBank/DDBJ whole genome shotgun (WGS) entry which is preliminary data.</text>
</comment>
<comment type="similarity">
    <text evidence="8">Belongs to the binding-protein-dependent transport system permease family.</text>
</comment>
<evidence type="ECO:0000256" key="5">
    <source>
        <dbReference type="ARBA" id="ARBA00022692"/>
    </source>
</evidence>
<feature type="domain" description="ABC transmembrane type-1" evidence="9">
    <location>
        <begin position="335"/>
        <end position="541"/>
    </location>
</feature>
<keyword evidence="6 8" id="KW-1133">Transmembrane helix</keyword>
<feature type="transmembrane region" description="Helical" evidence="8">
    <location>
        <begin position="190"/>
        <end position="212"/>
    </location>
</feature>
<organism evidence="10 11">
    <name type="scientific">Brevibacillus choshinensis</name>
    <dbReference type="NCBI Taxonomy" id="54911"/>
    <lineage>
        <taxon>Bacteria</taxon>
        <taxon>Bacillati</taxon>
        <taxon>Bacillota</taxon>
        <taxon>Bacilli</taxon>
        <taxon>Bacillales</taxon>
        <taxon>Paenibacillaceae</taxon>
        <taxon>Brevibacillus</taxon>
    </lineage>
</organism>
<feature type="transmembrane region" description="Helical" evidence="8">
    <location>
        <begin position="60"/>
        <end position="87"/>
    </location>
</feature>
<dbReference type="Gene3D" id="1.10.3720.10">
    <property type="entry name" value="MetI-like"/>
    <property type="match status" value="2"/>
</dbReference>
<feature type="transmembrane region" description="Helical" evidence="8">
    <location>
        <begin position="338"/>
        <end position="362"/>
    </location>
</feature>
<dbReference type="Proteomes" id="UP000051063">
    <property type="component" value="Unassembled WGS sequence"/>
</dbReference>
<feature type="transmembrane region" description="Helical" evidence="8">
    <location>
        <begin position="374"/>
        <end position="396"/>
    </location>
</feature>
<dbReference type="InterPro" id="IPR035906">
    <property type="entry name" value="MetI-like_sf"/>
</dbReference>
<feature type="transmembrane region" description="Helical" evidence="8">
    <location>
        <begin position="288"/>
        <end position="318"/>
    </location>
</feature>
<name>A0ABR5NDX7_BRECH</name>
<comment type="subcellular location">
    <subcellularLocation>
        <location evidence="1">Cell inner membrane</location>
        <topology evidence="1">Multi-pass membrane protein</topology>
    </subcellularLocation>
    <subcellularLocation>
        <location evidence="8">Cell membrane</location>
        <topology evidence="8">Multi-pass membrane protein</topology>
    </subcellularLocation>
</comment>
<sequence>MSFKTVLRNIKMNSNGWLFISLIGVAVVLLPVLSIFFSLFKAPNENWEQIKQYMLTDYVVNSVLLVVSTGIFTVIVGVTLAWLIAAYDFPCKRFFQWALVLPLSIPPNIAAYTYSHMVGYTGVVQVTMRSTFDMNLNPKWFDIMSLPGAVFIFTLFLYPYVFMITRSFLERQSGSYIENAILLGRNHVSIFFRIVLPIAQPAIIGSLMLVIFEVISDYGVTSYFGIQTISTAIFQTWFGMYDVDSALRLAAWMMAGVIGLFIIERWLRNRRRYSSSTSKASPLIPKQLKGISAFIAVLFCATVFAFSFLIPVVQLLVWSTWTYQDVLTVAFVELTYNTLLVALMATVCIMFLSVVVANVCRIQGKAFSSVLSKVIASGYSIPGAIIAIGVLTFFIFLDDILAPFYSWIGMGEAPLVLSMSLVMVVVAYVVRFMATGYNAVEAGFEKMGTTYMEASRMLGYGMTRTFFKVDIPLMRGALVSGTILTFVEIMKELPMTLLLRPFNFETLATKTYQYASDERVIEASIPSLFIIAVSVCSVLLFYKLGKRLEK</sequence>
<evidence type="ECO:0000256" key="6">
    <source>
        <dbReference type="ARBA" id="ARBA00022989"/>
    </source>
</evidence>
<feature type="transmembrane region" description="Helical" evidence="8">
    <location>
        <begin position="523"/>
        <end position="542"/>
    </location>
</feature>
<evidence type="ECO:0000256" key="4">
    <source>
        <dbReference type="ARBA" id="ARBA00022519"/>
    </source>
</evidence>
<feature type="transmembrane region" description="Helical" evidence="8">
    <location>
        <begin position="16"/>
        <end position="40"/>
    </location>
</feature>
<accession>A0ABR5NDX7</accession>
<dbReference type="Pfam" id="PF00528">
    <property type="entry name" value="BPD_transp_1"/>
    <property type="match status" value="1"/>
</dbReference>
<feature type="transmembrane region" description="Helical" evidence="8">
    <location>
        <begin position="249"/>
        <end position="267"/>
    </location>
</feature>
<dbReference type="PROSITE" id="PS50928">
    <property type="entry name" value="ABC_TM1"/>
    <property type="match status" value="2"/>
</dbReference>
<evidence type="ECO:0000259" key="9">
    <source>
        <dbReference type="PROSITE" id="PS50928"/>
    </source>
</evidence>
<dbReference type="PANTHER" id="PTHR43357:SF3">
    <property type="entry name" value="FE(3+)-TRANSPORT SYSTEM PERMEASE PROTEIN FBPB 2"/>
    <property type="match status" value="1"/>
</dbReference>
<evidence type="ECO:0000313" key="10">
    <source>
        <dbReference type="EMBL" id="KQL49703.1"/>
    </source>
</evidence>
<protein>
    <submittedName>
        <fullName evidence="10">Iron ABC transporter</fullName>
    </submittedName>
</protein>
<dbReference type="PANTHER" id="PTHR43357">
    <property type="entry name" value="INNER MEMBRANE ABC TRANSPORTER PERMEASE PROTEIN YDCV"/>
    <property type="match status" value="1"/>
</dbReference>
<evidence type="ECO:0000256" key="8">
    <source>
        <dbReference type="RuleBase" id="RU363032"/>
    </source>
</evidence>
<proteinExistence type="inferred from homology"/>
<keyword evidence="4" id="KW-0997">Cell inner membrane</keyword>
<feature type="transmembrane region" description="Helical" evidence="8">
    <location>
        <begin position="143"/>
        <end position="169"/>
    </location>
</feature>
<keyword evidence="11" id="KW-1185">Reference proteome</keyword>
<evidence type="ECO:0000256" key="3">
    <source>
        <dbReference type="ARBA" id="ARBA00022475"/>
    </source>
</evidence>
<reference evidence="10 11" key="1">
    <citation type="submission" date="2015-09" db="EMBL/GenBank/DDBJ databases">
        <title>Genome sequencing project for genomic taxonomy and phylogenomics of Bacillus-like bacteria.</title>
        <authorList>
            <person name="Liu B."/>
            <person name="Wang J."/>
            <person name="Zhu Y."/>
            <person name="Liu G."/>
            <person name="Chen Q."/>
            <person name="Chen Z."/>
            <person name="Lan J."/>
            <person name="Che J."/>
            <person name="Ge C."/>
            <person name="Shi H."/>
            <person name="Pan Z."/>
            <person name="Liu X."/>
        </authorList>
    </citation>
    <scope>NUCLEOTIDE SEQUENCE [LARGE SCALE GENOMIC DNA]</scope>
    <source>
        <strain evidence="10 11">DSM 8552</strain>
    </source>
</reference>
<keyword evidence="7 8" id="KW-0472">Membrane</keyword>
<evidence type="ECO:0000256" key="1">
    <source>
        <dbReference type="ARBA" id="ARBA00004429"/>
    </source>
</evidence>
<feature type="transmembrane region" description="Helical" evidence="8">
    <location>
        <begin position="94"/>
        <end position="114"/>
    </location>
</feature>
<dbReference type="CDD" id="cd06261">
    <property type="entry name" value="TM_PBP2"/>
    <property type="match status" value="2"/>
</dbReference>
<dbReference type="SUPFAM" id="SSF161098">
    <property type="entry name" value="MetI-like"/>
    <property type="match status" value="2"/>
</dbReference>
<keyword evidence="2 8" id="KW-0813">Transport</keyword>
<evidence type="ECO:0000256" key="2">
    <source>
        <dbReference type="ARBA" id="ARBA00022448"/>
    </source>
</evidence>
<evidence type="ECO:0000256" key="7">
    <source>
        <dbReference type="ARBA" id="ARBA00023136"/>
    </source>
</evidence>
<keyword evidence="3" id="KW-1003">Cell membrane</keyword>
<keyword evidence="5 8" id="KW-0812">Transmembrane</keyword>
<dbReference type="InterPro" id="IPR000515">
    <property type="entry name" value="MetI-like"/>
</dbReference>
<dbReference type="EMBL" id="LJJB01000007">
    <property type="protein sequence ID" value="KQL49703.1"/>
    <property type="molecule type" value="Genomic_DNA"/>
</dbReference>
<feature type="transmembrane region" description="Helical" evidence="8">
    <location>
        <begin position="408"/>
        <end position="430"/>
    </location>
</feature>
<gene>
    <name evidence="10" type="ORF">AN963_08265</name>
</gene>
<feature type="domain" description="ABC transmembrane type-1" evidence="9">
    <location>
        <begin position="59"/>
        <end position="262"/>
    </location>
</feature>